<keyword evidence="3" id="KW-0576">Peroxisome</keyword>
<dbReference type="PANTHER" id="PTHR12652">
    <property type="entry name" value="PEROXISOMAL BIOGENESIS FACTOR 11"/>
    <property type="match status" value="1"/>
</dbReference>
<dbReference type="PRINTS" id="PR01217">
    <property type="entry name" value="PRICHEXTENSN"/>
</dbReference>
<gene>
    <name evidence="6" type="ORF">HYALB_00001819</name>
</gene>
<dbReference type="InterPro" id="IPR008733">
    <property type="entry name" value="PEX11"/>
</dbReference>
<evidence type="ECO:0000256" key="3">
    <source>
        <dbReference type="ARBA" id="ARBA00023140"/>
    </source>
</evidence>
<dbReference type="PANTHER" id="PTHR12652:SF25">
    <property type="entry name" value="MICROBODY (PEROXISOME) PROLIFERATION PROTEIN PEROXIN 11C (EUROFUNG)"/>
    <property type="match status" value="1"/>
</dbReference>
<evidence type="ECO:0000313" key="7">
    <source>
        <dbReference type="Proteomes" id="UP000701801"/>
    </source>
</evidence>
<evidence type="ECO:0000256" key="2">
    <source>
        <dbReference type="ARBA" id="ARBA00023136"/>
    </source>
</evidence>
<reference evidence="6" key="1">
    <citation type="submission" date="2021-07" db="EMBL/GenBank/DDBJ databases">
        <authorList>
            <person name="Durling M."/>
        </authorList>
    </citation>
    <scope>NUCLEOTIDE SEQUENCE</scope>
</reference>
<feature type="region of interest" description="Disordered" evidence="5">
    <location>
        <begin position="1"/>
        <end position="71"/>
    </location>
</feature>
<protein>
    <submittedName>
        <fullName evidence="6">Uncharacterized protein</fullName>
    </submittedName>
</protein>
<evidence type="ECO:0000313" key="6">
    <source>
        <dbReference type="EMBL" id="CAG8977939.1"/>
    </source>
</evidence>
<name>A0A9N9Q7G1_9HELO</name>
<comment type="caution">
    <text evidence="6">The sequence shown here is derived from an EMBL/GenBank/DDBJ whole genome shotgun (WGS) entry which is preliminary data.</text>
</comment>
<dbReference type="AlphaFoldDB" id="A0A9N9Q7G1"/>
<accession>A0A9N9Q7G1</accession>
<dbReference type="EMBL" id="CAJVRM010000239">
    <property type="protein sequence ID" value="CAG8977939.1"/>
    <property type="molecule type" value="Genomic_DNA"/>
</dbReference>
<evidence type="ECO:0000256" key="5">
    <source>
        <dbReference type="SAM" id="MobiDB-lite"/>
    </source>
</evidence>
<dbReference type="Pfam" id="PF05648">
    <property type="entry name" value="PEX11"/>
    <property type="match status" value="1"/>
</dbReference>
<dbReference type="GO" id="GO:0005778">
    <property type="term" value="C:peroxisomal membrane"/>
    <property type="evidence" value="ECO:0007669"/>
    <property type="project" value="UniProtKB-SubCell"/>
</dbReference>
<keyword evidence="1" id="KW-0962">Peroxisome biogenesis</keyword>
<keyword evidence="2" id="KW-0472">Membrane</keyword>
<sequence>MSEISGIPAPETEPTIEIPLPNPIAALPTPPSESPLASDPSPPSSHSRPEIPIPTPDPKPTPTRKPTPSSRTLLSWAPLYLSKTDRVIERLSSIISTPAGTDSVLNTLCYSSLLVSVILRKVVAFQEEAVKMRAEAVIGEAVGGNAAVGMDVLGLLRGKAEGLGLEIGKVRREEMLDVAGRLKVLSGLISGIRTFLRLFGLVGLWMWGRGVLARLRKGEKGLGIVIESLQVLVNVCYQILENGAYLSARGVLGWDAKTQLRAGVWSSRFWGMHVGLDLIKLARQFGALRQEKRLLSGKETDEKKENEISLQEKQMHWRRQFAIDLAYAPLTVHWGLEEGLVSEAWVAIFGSVAGSLNLRERWRVSGL</sequence>
<organism evidence="6 7">
    <name type="scientific">Hymenoscyphus albidus</name>
    <dbReference type="NCBI Taxonomy" id="595503"/>
    <lineage>
        <taxon>Eukaryota</taxon>
        <taxon>Fungi</taxon>
        <taxon>Dikarya</taxon>
        <taxon>Ascomycota</taxon>
        <taxon>Pezizomycotina</taxon>
        <taxon>Leotiomycetes</taxon>
        <taxon>Helotiales</taxon>
        <taxon>Helotiaceae</taxon>
        <taxon>Hymenoscyphus</taxon>
    </lineage>
</organism>
<evidence type="ECO:0000256" key="4">
    <source>
        <dbReference type="ARBA" id="ARBA00046271"/>
    </source>
</evidence>
<feature type="compositionally biased region" description="Pro residues" evidence="5">
    <location>
        <begin position="51"/>
        <end position="65"/>
    </location>
</feature>
<evidence type="ECO:0000256" key="1">
    <source>
        <dbReference type="ARBA" id="ARBA00022593"/>
    </source>
</evidence>
<keyword evidence="7" id="KW-1185">Reference proteome</keyword>
<proteinExistence type="predicted"/>
<dbReference type="Proteomes" id="UP000701801">
    <property type="component" value="Unassembled WGS sequence"/>
</dbReference>
<comment type="subcellular location">
    <subcellularLocation>
        <location evidence="4">Peroxisome membrane</location>
    </subcellularLocation>
</comment>
<feature type="compositionally biased region" description="Low complexity" evidence="5">
    <location>
        <begin position="7"/>
        <end position="19"/>
    </location>
</feature>
<dbReference type="GO" id="GO:0016559">
    <property type="term" value="P:peroxisome fission"/>
    <property type="evidence" value="ECO:0007669"/>
    <property type="project" value="InterPro"/>
</dbReference>
<dbReference type="OrthoDB" id="10005898at2759"/>